<dbReference type="InterPro" id="IPR000748">
    <property type="entry name" value="PsdUridine_synth_RsuA/RluB/E/F"/>
</dbReference>
<dbReference type="GO" id="GO:0120159">
    <property type="term" value="F:rRNA pseudouridine synthase activity"/>
    <property type="evidence" value="ECO:0007669"/>
    <property type="project" value="UniProtKB-ARBA"/>
</dbReference>
<dbReference type="Gene3D" id="3.30.70.580">
    <property type="entry name" value="Pseudouridine synthase I, catalytic domain, N-terminal subdomain"/>
    <property type="match status" value="1"/>
</dbReference>
<keyword evidence="3 5" id="KW-0413">Isomerase</keyword>
<evidence type="ECO:0000256" key="4">
    <source>
        <dbReference type="PROSITE-ProRule" id="PRU00182"/>
    </source>
</evidence>
<dbReference type="PROSITE" id="PS01149">
    <property type="entry name" value="PSI_RSU"/>
    <property type="match status" value="1"/>
</dbReference>
<keyword evidence="2 4" id="KW-0694">RNA-binding</keyword>
<dbReference type="GO" id="GO:0005829">
    <property type="term" value="C:cytosol"/>
    <property type="evidence" value="ECO:0007669"/>
    <property type="project" value="UniProtKB-ARBA"/>
</dbReference>
<dbReference type="EC" id="5.4.99.-" evidence="5"/>
<dbReference type="SUPFAM" id="SSF55174">
    <property type="entry name" value="Alpha-L RNA-binding motif"/>
    <property type="match status" value="1"/>
</dbReference>
<evidence type="ECO:0000256" key="3">
    <source>
        <dbReference type="ARBA" id="ARBA00023235"/>
    </source>
</evidence>
<name>E3H6G4_ILYPC</name>
<dbReference type="Gene3D" id="3.10.290.10">
    <property type="entry name" value="RNA-binding S4 domain"/>
    <property type="match status" value="1"/>
</dbReference>
<dbReference type="AlphaFoldDB" id="E3H6G4"/>
<evidence type="ECO:0000256" key="1">
    <source>
        <dbReference type="ARBA" id="ARBA00008348"/>
    </source>
</evidence>
<dbReference type="SMART" id="SM00363">
    <property type="entry name" value="S4"/>
    <property type="match status" value="1"/>
</dbReference>
<dbReference type="STRING" id="572544.Ilyop_0589"/>
<dbReference type="EMBL" id="CP002281">
    <property type="protein sequence ID" value="ADO82377.1"/>
    <property type="molecule type" value="Genomic_DNA"/>
</dbReference>
<organism evidence="7 8">
    <name type="scientific">Ilyobacter polytropus (strain ATCC 51220 / DSM 2926 / LMG 16218 / CuHBu1)</name>
    <dbReference type="NCBI Taxonomy" id="572544"/>
    <lineage>
        <taxon>Bacteria</taxon>
        <taxon>Fusobacteriati</taxon>
        <taxon>Fusobacteriota</taxon>
        <taxon>Fusobacteriia</taxon>
        <taxon>Fusobacteriales</taxon>
        <taxon>Fusobacteriaceae</taxon>
        <taxon>Ilyobacter</taxon>
    </lineage>
</organism>
<dbReference type="InterPro" id="IPR018496">
    <property type="entry name" value="PsdUridine_synth_RsuA/RluB_CS"/>
</dbReference>
<dbReference type="FunFam" id="3.30.70.1560:FF:000001">
    <property type="entry name" value="Pseudouridine synthase"/>
    <property type="match status" value="1"/>
</dbReference>
<evidence type="ECO:0000259" key="6">
    <source>
        <dbReference type="SMART" id="SM00363"/>
    </source>
</evidence>
<dbReference type="KEGG" id="ipo:Ilyop_0589"/>
<dbReference type="Proteomes" id="UP000006875">
    <property type="component" value="Chromosome"/>
</dbReference>
<dbReference type="SUPFAM" id="SSF55120">
    <property type="entry name" value="Pseudouridine synthase"/>
    <property type="match status" value="1"/>
</dbReference>
<dbReference type="InterPro" id="IPR020094">
    <property type="entry name" value="TruA/RsuA/RluB/E/F_N"/>
</dbReference>
<dbReference type="InterPro" id="IPR050343">
    <property type="entry name" value="RsuA_PseudoU_synthase"/>
</dbReference>
<evidence type="ECO:0000313" key="7">
    <source>
        <dbReference type="EMBL" id="ADO82377.1"/>
    </source>
</evidence>
<dbReference type="PANTHER" id="PTHR47683:SF2">
    <property type="entry name" value="RNA-BINDING S4 DOMAIN-CONTAINING PROTEIN"/>
    <property type="match status" value="1"/>
</dbReference>
<dbReference type="InterPro" id="IPR006145">
    <property type="entry name" value="PsdUridine_synth_RsuA/RluA"/>
</dbReference>
<dbReference type="Pfam" id="PF00849">
    <property type="entry name" value="PseudoU_synth_2"/>
    <property type="match status" value="1"/>
</dbReference>
<dbReference type="GO" id="GO:0000455">
    <property type="term" value="P:enzyme-directed rRNA pseudouridine synthesis"/>
    <property type="evidence" value="ECO:0007669"/>
    <property type="project" value="UniProtKB-ARBA"/>
</dbReference>
<sequence length="236" mass="27069">MKEKMRINKYLSSIGVASRREIDRLVEKGSIKVNGAIATPGMQVSESDTIEINGKKFRKNRGKVYFMLYKPTGVISAAKDDRGRKTVVDLVKYQERIYPVGRLDFDTEGLILLTNDGDFFNKIMHPKSEVYKEYHVDVMGKVNKLEIDKLKRGVRLEDGITLPAKVELLDSSHETSKLRISIREGRNRQIRRMCKAVGHPVTHLKREKIGELSLGRLKKGGFRELSKKEIEYLYSL</sequence>
<dbReference type="FunFam" id="3.10.290.10:FF:000003">
    <property type="entry name" value="Pseudouridine synthase"/>
    <property type="match status" value="1"/>
</dbReference>
<evidence type="ECO:0000256" key="2">
    <source>
        <dbReference type="ARBA" id="ARBA00022884"/>
    </source>
</evidence>
<dbReference type="NCBIfam" id="TIGR00093">
    <property type="entry name" value="pseudouridine synthase"/>
    <property type="match status" value="1"/>
</dbReference>
<dbReference type="GO" id="GO:0003723">
    <property type="term" value="F:RNA binding"/>
    <property type="evidence" value="ECO:0007669"/>
    <property type="project" value="UniProtKB-KW"/>
</dbReference>
<dbReference type="InterPro" id="IPR036986">
    <property type="entry name" value="S4_RNA-bd_sf"/>
</dbReference>
<feature type="domain" description="RNA-binding S4" evidence="6">
    <location>
        <begin position="5"/>
        <end position="63"/>
    </location>
</feature>
<dbReference type="PANTHER" id="PTHR47683">
    <property type="entry name" value="PSEUDOURIDINE SYNTHASE FAMILY PROTEIN-RELATED"/>
    <property type="match status" value="1"/>
</dbReference>
<dbReference type="eggNOG" id="COG1187">
    <property type="taxonomic scope" value="Bacteria"/>
</dbReference>
<dbReference type="CDD" id="cd02870">
    <property type="entry name" value="PseudoU_synth_RsuA_like"/>
    <property type="match status" value="1"/>
</dbReference>
<dbReference type="CDD" id="cd00165">
    <property type="entry name" value="S4"/>
    <property type="match status" value="1"/>
</dbReference>
<evidence type="ECO:0000256" key="5">
    <source>
        <dbReference type="RuleBase" id="RU003887"/>
    </source>
</evidence>
<dbReference type="InterPro" id="IPR042092">
    <property type="entry name" value="PsdUridine_s_RsuA/RluB/E/F_cat"/>
</dbReference>
<comment type="similarity">
    <text evidence="1 5">Belongs to the pseudouridine synthase RsuA family.</text>
</comment>
<dbReference type="InterPro" id="IPR020103">
    <property type="entry name" value="PsdUridine_synth_cat_dom_sf"/>
</dbReference>
<dbReference type="PROSITE" id="PS50889">
    <property type="entry name" value="S4"/>
    <property type="match status" value="1"/>
</dbReference>
<accession>E3H6G4</accession>
<dbReference type="Pfam" id="PF01479">
    <property type="entry name" value="S4"/>
    <property type="match status" value="1"/>
</dbReference>
<proteinExistence type="inferred from homology"/>
<dbReference type="InterPro" id="IPR002942">
    <property type="entry name" value="S4_RNA-bd"/>
</dbReference>
<gene>
    <name evidence="7" type="ordered locus">Ilyop_0589</name>
</gene>
<dbReference type="HOGENOM" id="CLU_024979_1_2_0"/>
<dbReference type="Gene3D" id="3.30.70.1560">
    <property type="entry name" value="Alpha-L RNA-binding motif"/>
    <property type="match status" value="1"/>
</dbReference>
<keyword evidence="8" id="KW-1185">Reference proteome</keyword>
<reference evidence="7 8" key="1">
    <citation type="journal article" date="2010" name="Stand. Genomic Sci.">
        <title>Complete genome sequence of Ilyobacter polytropus type strain (CuHbu1).</title>
        <authorList>
            <person name="Sikorski J."/>
            <person name="Chertkov O."/>
            <person name="Lapidus A."/>
            <person name="Nolan M."/>
            <person name="Lucas S."/>
            <person name="Del Rio T.G."/>
            <person name="Tice H."/>
            <person name="Cheng J.F."/>
            <person name="Tapia R."/>
            <person name="Han C."/>
            <person name="Goodwin L."/>
            <person name="Pitluck S."/>
            <person name="Liolios K."/>
            <person name="Ivanova N."/>
            <person name="Mavromatis K."/>
            <person name="Mikhailova N."/>
            <person name="Pati A."/>
            <person name="Chen A."/>
            <person name="Palaniappan K."/>
            <person name="Land M."/>
            <person name="Hauser L."/>
            <person name="Chang Y.J."/>
            <person name="Jeffries C.D."/>
            <person name="Brambilla E."/>
            <person name="Yasawong M."/>
            <person name="Rohde M."/>
            <person name="Pukall R."/>
            <person name="Spring S."/>
            <person name="Goker M."/>
            <person name="Woyke T."/>
            <person name="Bristow J."/>
            <person name="Eisen J.A."/>
            <person name="Markowitz V."/>
            <person name="Hugenholtz P."/>
            <person name="Kyrpides N.C."/>
            <person name="Klenk H.P."/>
        </authorList>
    </citation>
    <scope>NUCLEOTIDE SEQUENCE [LARGE SCALE GENOMIC DNA]</scope>
    <source>
        <strain evidence="8">ATCC 51220 / DSM 2926 / LMG 16218 / CuHBu1</strain>
    </source>
</reference>
<evidence type="ECO:0000313" key="8">
    <source>
        <dbReference type="Proteomes" id="UP000006875"/>
    </source>
</evidence>
<protein>
    <recommendedName>
        <fullName evidence="5">Pseudouridine synthase</fullName>
        <ecNumber evidence="5">5.4.99.-</ecNumber>
    </recommendedName>
</protein>